<feature type="non-terminal residue" evidence="8">
    <location>
        <position position="1"/>
    </location>
</feature>
<feature type="region of interest" description="Disordered" evidence="5">
    <location>
        <begin position="604"/>
        <end position="631"/>
    </location>
</feature>
<name>A0AAV6NPD0_9ROSI</name>
<dbReference type="PANTHER" id="PTHR32370">
    <property type="entry name" value="OS12G0117600 PROTEIN"/>
    <property type="match status" value="1"/>
</dbReference>
<gene>
    <name evidence="8" type="ORF">SDJN03_06400</name>
</gene>
<comment type="pathway">
    <text evidence="1">Protein modification; protein ubiquitination.</text>
</comment>
<proteinExistence type="inferred from homology"/>
<keyword evidence="2" id="KW-0833">Ubl conjugation pathway</keyword>
<dbReference type="Pfam" id="PF03000">
    <property type="entry name" value="NPH3"/>
    <property type="match status" value="1"/>
</dbReference>
<accession>A0AAV6NPD0</accession>
<feature type="coiled-coil region" evidence="4">
    <location>
        <begin position="553"/>
        <end position="580"/>
    </location>
</feature>
<evidence type="ECO:0000313" key="8">
    <source>
        <dbReference type="EMBL" id="KAG6601167.1"/>
    </source>
</evidence>
<dbReference type="InterPro" id="IPR027356">
    <property type="entry name" value="NPH3_dom"/>
</dbReference>
<keyword evidence="9" id="KW-1185">Reference proteome</keyword>
<dbReference type="InterPro" id="IPR000210">
    <property type="entry name" value="BTB/POZ_dom"/>
</dbReference>
<evidence type="ECO:0000256" key="4">
    <source>
        <dbReference type="SAM" id="Coils"/>
    </source>
</evidence>
<evidence type="ECO:0000313" key="9">
    <source>
        <dbReference type="Proteomes" id="UP000685013"/>
    </source>
</evidence>
<dbReference type="AlphaFoldDB" id="A0AAV6NPD0"/>
<dbReference type="EMBL" id="JAGKQH010000004">
    <property type="protein sequence ID" value="KAG6601167.1"/>
    <property type="molecule type" value="Genomic_DNA"/>
</dbReference>
<reference evidence="8 9" key="1">
    <citation type="journal article" date="2021" name="Hortic Res">
        <title>The domestication of Cucurbita argyrosperma as revealed by the genome of its wild relative.</title>
        <authorList>
            <person name="Barrera-Redondo J."/>
            <person name="Sanchez-de la Vega G."/>
            <person name="Aguirre-Liguori J.A."/>
            <person name="Castellanos-Morales G."/>
            <person name="Gutierrez-Guerrero Y.T."/>
            <person name="Aguirre-Dugua X."/>
            <person name="Aguirre-Planter E."/>
            <person name="Tenaillon M.I."/>
            <person name="Lira-Saade R."/>
            <person name="Eguiarte L.E."/>
        </authorList>
    </citation>
    <scope>NUCLEOTIDE SEQUENCE [LARGE SCALE GENOMIC DNA]</scope>
    <source>
        <strain evidence="8">JBR-2021</strain>
    </source>
</reference>
<comment type="caution">
    <text evidence="8">The sequence shown here is derived from an EMBL/GenBank/DDBJ whole genome shotgun (WGS) entry which is preliminary data.</text>
</comment>
<evidence type="ECO:0000259" key="6">
    <source>
        <dbReference type="PROSITE" id="PS50097"/>
    </source>
</evidence>
<dbReference type="PROSITE" id="PS50097">
    <property type="entry name" value="BTB"/>
    <property type="match status" value="1"/>
</dbReference>
<evidence type="ECO:0000259" key="7">
    <source>
        <dbReference type="PROSITE" id="PS51649"/>
    </source>
</evidence>
<evidence type="ECO:0000256" key="1">
    <source>
        <dbReference type="ARBA" id="ARBA00004906"/>
    </source>
</evidence>
<evidence type="ECO:0000256" key="3">
    <source>
        <dbReference type="PROSITE-ProRule" id="PRU00982"/>
    </source>
</evidence>
<keyword evidence="4" id="KW-0175">Coiled coil</keyword>
<comment type="similarity">
    <text evidence="3">Belongs to the NPH3 family.</text>
</comment>
<dbReference type="Pfam" id="PF00651">
    <property type="entry name" value="BTB"/>
    <property type="match status" value="1"/>
</dbReference>
<dbReference type="InterPro" id="IPR043454">
    <property type="entry name" value="NPH3/RPT2-like"/>
</dbReference>
<evidence type="ECO:0000256" key="5">
    <source>
        <dbReference type="SAM" id="MobiDB-lite"/>
    </source>
</evidence>
<sequence>MASLKLGSKSEVFHRDGDSWVCSSGLASDIIVEVGNTSFHLHKFPLLSRSGVLEQLIGEFCGEDDRKCVMKLHDIPGGAKAFLLVAKFCYGVKLELTALNVVELRCAAEYLRMNEDFGNGNLIMQCENFLNEVFGNWTDSIKALETCEGILCYAEELHIVSRCINSLAMKACSDPSLFSWPVSGPEPMRSSEGTEFWNGIHVSSRSRKVQDDWWFEDASFLRLPLYKRLILEVGSRGMKPDIIAGSLIHYARRHLPLLGRQASNDDRTFSALVLNVSASASSEVDQRRLLEEIVELLPHQKGVTPTKFLIRLLRTSTILHASFLCRENLEKRIGAQLEQAAIEDLLIPNMGYSVETLYDIDCIQRILDHFMLVDRNGNDCILTRVEDGQLMGSNSVAPLTMVANLIDGYLAEVAPDVNLKLPKFQSLAAAIPDFARPLDDGIYRAIDIYLKAHHWLTDSEREQICRLMNCQKLSLEASTHAAQNERLPLRVVVQVLFFEQLRLRTSVASWLFLSDNIENSHNISGNMAALGGTNNAAPYDNACTTENRAFGIDNNMKERVSELEKECLSMKEELDKLVKTKGGWNMILKKLGLRIKFKNSEQKPSKLLINSKPDREMSSTSPPTNGQQRTS</sequence>
<feature type="compositionally biased region" description="Polar residues" evidence="5">
    <location>
        <begin position="618"/>
        <end position="631"/>
    </location>
</feature>
<organism evidence="8 9">
    <name type="scientific">Cucurbita argyrosperma subsp. sororia</name>
    <dbReference type="NCBI Taxonomy" id="37648"/>
    <lineage>
        <taxon>Eukaryota</taxon>
        <taxon>Viridiplantae</taxon>
        <taxon>Streptophyta</taxon>
        <taxon>Embryophyta</taxon>
        <taxon>Tracheophyta</taxon>
        <taxon>Spermatophyta</taxon>
        <taxon>Magnoliopsida</taxon>
        <taxon>eudicotyledons</taxon>
        <taxon>Gunneridae</taxon>
        <taxon>Pentapetalae</taxon>
        <taxon>rosids</taxon>
        <taxon>fabids</taxon>
        <taxon>Cucurbitales</taxon>
        <taxon>Cucurbitaceae</taxon>
        <taxon>Cucurbiteae</taxon>
        <taxon>Cucurbita</taxon>
    </lineage>
</organism>
<protein>
    <submittedName>
        <fullName evidence="8">BTB/POZ domain-containing protein</fullName>
    </submittedName>
</protein>
<feature type="domain" description="NPH3" evidence="7">
    <location>
        <begin position="212"/>
        <end position="502"/>
    </location>
</feature>
<dbReference type="Proteomes" id="UP000685013">
    <property type="component" value="Chromosome 4"/>
</dbReference>
<feature type="domain" description="BTB" evidence="6">
    <location>
        <begin position="28"/>
        <end position="98"/>
    </location>
</feature>
<dbReference type="PROSITE" id="PS51649">
    <property type="entry name" value="NPH3"/>
    <property type="match status" value="1"/>
</dbReference>
<evidence type="ECO:0000256" key="2">
    <source>
        <dbReference type="ARBA" id="ARBA00022786"/>
    </source>
</evidence>